<evidence type="ECO:0000313" key="1">
    <source>
        <dbReference type="EMBL" id="GFY66633.1"/>
    </source>
</evidence>
<protein>
    <submittedName>
        <fullName evidence="1">Uncharacterized protein</fullName>
    </submittedName>
</protein>
<gene>
    <name evidence="1" type="ORF">TNIN_163011</name>
</gene>
<dbReference type="AlphaFoldDB" id="A0A8X7CEX1"/>
<comment type="caution">
    <text evidence="1">The sequence shown here is derived from an EMBL/GenBank/DDBJ whole genome shotgun (WGS) entry which is preliminary data.</text>
</comment>
<accession>A0A8X7CEX1</accession>
<dbReference type="Proteomes" id="UP000886998">
    <property type="component" value="Unassembled WGS sequence"/>
</dbReference>
<keyword evidence="2" id="KW-1185">Reference proteome</keyword>
<sequence>MLAHEISPRSYNVLESLFLHHLQKILKSSITVIGLSGNDFILQIHAKHDHGCASLYNLSPYRKRKILFTQQIPAKENMDLLCWAQIERFLLFRLLGVATWNRGASNYLLLIKDSAKTDALKQHR</sequence>
<organism evidence="1 2">
    <name type="scientific">Trichonephila inaurata madagascariensis</name>
    <dbReference type="NCBI Taxonomy" id="2747483"/>
    <lineage>
        <taxon>Eukaryota</taxon>
        <taxon>Metazoa</taxon>
        <taxon>Ecdysozoa</taxon>
        <taxon>Arthropoda</taxon>
        <taxon>Chelicerata</taxon>
        <taxon>Arachnida</taxon>
        <taxon>Araneae</taxon>
        <taxon>Araneomorphae</taxon>
        <taxon>Entelegynae</taxon>
        <taxon>Araneoidea</taxon>
        <taxon>Nephilidae</taxon>
        <taxon>Trichonephila</taxon>
        <taxon>Trichonephila inaurata</taxon>
    </lineage>
</organism>
<reference evidence="1" key="1">
    <citation type="submission" date="2020-08" db="EMBL/GenBank/DDBJ databases">
        <title>Multicomponent nature underlies the extraordinary mechanical properties of spider dragline silk.</title>
        <authorList>
            <person name="Kono N."/>
            <person name="Nakamura H."/>
            <person name="Mori M."/>
            <person name="Yoshida Y."/>
            <person name="Ohtoshi R."/>
            <person name="Malay A.D."/>
            <person name="Moran D.A.P."/>
            <person name="Tomita M."/>
            <person name="Numata K."/>
            <person name="Arakawa K."/>
        </authorList>
    </citation>
    <scope>NUCLEOTIDE SEQUENCE</scope>
</reference>
<name>A0A8X7CEX1_9ARAC</name>
<proteinExistence type="predicted"/>
<evidence type="ECO:0000313" key="2">
    <source>
        <dbReference type="Proteomes" id="UP000886998"/>
    </source>
</evidence>
<dbReference type="EMBL" id="BMAV01016153">
    <property type="protein sequence ID" value="GFY66633.1"/>
    <property type="molecule type" value="Genomic_DNA"/>
</dbReference>